<dbReference type="InterPro" id="IPR006143">
    <property type="entry name" value="RND_pump_MFP"/>
</dbReference>
<dbReference type="InterPro" id="IPR058637">
    <property type="entry name" value="YknX-like_C"/>
</dbReference>
<feature type="domain" description="YknX-like C-terminal permuted SH3-like" evidence="3">
    <location>
        <begin position="332"/>
        <end position="399"/>
    </location>
</feature>
<dbReference type="NCBIfam" id="TIGR01730">
    <property type="entry name" value="RND_mfp"/>
    <property type="match status" value="1"/>
</dbReference>
<dbReference type="Proteomes" id="UP000769617">
    <property type="component" value="Unassembled WGS sequence"/>
</dbReference>
<evidence type="ECO:0000256" key="2">
    <source>
        <dbReference type="SAM" id="Coils"/>
    </source>
</evidence>
<dbReference type="Gene3D" id="1.10.287.470">
    <property type="entry name" value="Helix hairpin bin"/>
    <property type="match status" value="1"/>
</dbReference>
<keyword evidence="2" id="KW-0175">Coiled coil</keyword>
<comment type="similarity">
    <text evidence="1">Belongs to the membrane fusion protein (MFP) (TC 8.A.1) family.</text>
</comment>
<dbReference type="Gene3D" id="2.40.50.100">
    <property type="match status" value="1"/>
</dbReference>
<proteinExistence type="inferred from homology"/>
<feature type="coiled-coil region" evidence="2">
    <location>
        <begin position="104"/>
        <end position="145"/>
    </location>
</feature>
<dbReference type="EMBL" id="JAHYCA010000003">
    <property type="protein sequence ID" value="MBW6391130.1"/>
    <property type="molecule type" value="Genomic_DNA"/>
</dbReference>
<dbReference type="Gene3D" id="2.40.420.20">
    <property type="match status" value="1"/>
</dbReference>
<dbReference type="PANTHER" id="PTHR30469">
    <property type="entry name" value="MULTIDRUG RESISTANCE PROTEIN MDTA"/>
    <property type="match status" value="1"/>
</dbReference>
<evidence type="ECO:0000313" key="4">
    <source>
        <dbReference type="EMBL" id="MBW6391130.1"/>
    </source>
</evidence>
<dbReference type="SUPFAM" id="SSF111369">
    <property type="entry name" value="HlyD-like secretion proteins"/>
    <property type="match status" value="1"/>
</dbReference>
<accession>A0ABS6ZQ28</accession>
<dbReference type="RefSeq" id="WP_219791409.1">
    <property type="nucleotide sequence ID" value="NZ_JAHYCA010000003.1"/>
</dbReference>
<protein>
    <submittedName>
        <fullName evidence="4">Efflux RND transporter periplasmic adaptor subunit</fullName>
    </submittedName>
</protein>
<sequence length="402" mass="44057">MNKGRRWIRYAIWAALGLALLALLAWALRPMPVPVNVARVSVGPFTDSIIEEGRTRLRDTWNVSAPITGFLQRVTLEEGDRVAEGDTLFRLEPSPAPALDVRTRQQAEDSLLAAQARLRAAQANLETARADRRFAEAEYQRYRQLHERSLISTAELEQRQNQRDRLRALENSAASGVEVARFEVESARALLAVASGQRSESDQPVLQVRAPVSGLVLTRYRCCEGSVAAGEPILELGSLDDLEIQVDLLSMDAVRLRPGMGVNITGWGGKPLTGHVRRIAPSGFTRTSALGVDEQRVPVIVDFADGLDLATLGLGSGFRVDAEFLVWAADEVLQMPTSALFRHQGEWSVFVIEAGRAVHRPVELGRRQGLVSQVLSGLEAGETVITHPGERVAEGVRVRADE</sequence>
<organism evidence="4 5">
    <name type="scientific">Billgrantia antri</name>
    <dbReference type="NCBI Taxonomy" id="2846777"/>
    <lineage>
        <taxon>Bacteria</taxon>
        <taxon>Pseudomonadati</taxon>
        <taxon>Pseudomonadota</taxon>
        <taxon>Gammaproteobacteria</taxon>
        <taxon>Oceanospirillales</taxon>
        <taxon>Halomonadaceae</taxon>
        <taxon>Billgrantia</taxon>
    </lineage>
</organism>
<evidence type="ECO:0000313" key="5">
    <source>
        <dbReference type="Proteomes" id="UP000769617"/>
    </source>
</evidence>
<evidence type="ECO:0000259" key="3">
    <source>
        <dbReference type="Pfam" id="PF25989"/>
    </source>
</evidence>
<comment type="caution">
    <text evidence="4">The sequence shown here is derived from an EMBL/GenBank/DDBJ whole genome shotgun (WGS) entry which is preliminary data.</text>
</comment>
<dbReference type="Pfam" id="PF25989">
    <property type="entry name" value="YknX_C"/>
    <property type="match status" value="1"/>
</dbReference>
<dbReference type="Gene3D" id="2.40.30.170">
    <property type="match status" value="1"/>
</dbReference>
<dbReference type="PANTHER" id="PTHR30469:SF15">
    <property type="entry name" value="HLYD FAMILY OF SECRETION PROTEINS"/>
    <property type="match status" value="1"/>
</dbReference>
<gene>
    <name evidence="4" type="ORF">KPL81_08165</name>
</gene>
<keyword evidence="5" id="KW-1185">Reference proteome</keyword>
<evidence type="ECO:0000256" key="1">
    <source>
        <dbReference type="ARBA" id="ARBA00009477"/>
    </source>
</evidence>
<name>A0ABS6ZQ28_9GAMM</name>
<reference evidence="4 5" key="1">
    <citation type="submission" date="2021-07" db="EMBL/GenBank/DDBJ databases">
        <authorList>
            <person name="So Y."/>
        </authorList>
    </citation>
    <scope>NUCLEOTIDE SEQUENCE [LARGE SCALE GENOMIC DNA]</scope>
    <source>
        <strain evidence="4 5">Y3S6</strain>
    </source>
</reference>